<evidence type="ECO:0000313" key="1">
    <source>
        <dbReference type="EMBL" id="GBL97626.1"/>
    </source>
</evidence>
<organism evidence="1 2">
    <name type="scientific">Araneus ventricosus</name>
    <name type="common">Orbweaver spider</name>
    <name type="synonym">Epeira ventricosa</name>
    <dbReference type="NCBI Taxonomy" id="182803"/>
    <lineage>
        <taxon>Eukaryota</taxon>
        <taxon>Metazoa</taxon>
        <taxon>Ecdysozoa</taxon>
        <taxon>Arthropoda</taxon>
        <taxon>Chelicerata</taxon>
        <taxon>Arachnida</taxon>
        <taxon>Araneae</taxon>
        <taxon>Araneomorphae</taxon>
        <taxon>Entelegynae</taxon>
        <taxon>Araneoidea</taxon>
        <taxon>Araneidae</taxon>
        <taxon>Araneus</taxon>
    </lineage>
</organism>
<dbReference type="AlphaFoldDB" id="A0A4Y2C1Y5"/>
<dbReference type="Gene3D" id="3.30.420.10">
    <property type="entry name" value="Ribonuclease H-like superfamily/Ribonuclease H"/>
    <property type="match status" value="1"/>
</dbReference>
<proteinExistence type="predicted"/>
<dbReference type="GO" id="GO:0003676">
    <property type="term" value="F:nucleic acid binding"/>
    <property type="evidence" value="ECO:0007669"/>
    <property type="project" value="InterPro"/>
</dbReference>
<sequence>MWVPPIPPLHLKMKRHLLQLLSVIRINLSADLQLNPESHHPARTESCGRHYTCFRTRFNAGTPYQFKVNNNERISLTRCSKMIDGSSFDVGRIWFTDEAHFHLGGVVNRHNWRFWGTENPHLSHAQPLHSPKLTIWAAISCKDIIGPFLLPETVTIDRYIALLKQFVVTQQELDDLPGTVWFKQVGARPHRTQDVFDFLDEFLDDRVLALNYSTVKGKGIDWPPYSPDLTPCDYFLWAH</sequence>
<reference evidence="1 2" key="1">
    <citation type="journal article" date="2019" name="Sci. Rep.">
        <title>Orb-weaving spider Araneus ventricosus genome elucidates the spidroin gene catalogue.</title>
        <authorList>
            <person name="Kono N."/>
            <person name="Nakamura H."/>
            <person name="Ohtoshi R."/>
            <person name="Moran D.A.P."/>
            <person name="Shinohara A."/>
            <person name="Yoshida Y."/>
            <person name="Fujiwara M."/>
            <person name="Mori M."/>
            <person name="Tomita M."/>
            <person name="Arakawa K."/>
        </authorList>
    </citation>
    <scope>NUCLEOTIDE SEQUENCE [LARGE SCALE GENOMIC DNA]</scope>
</reference>
<evidence type="ECO:0008006" key="3">
    <source>
        <dbReference type="Google" id="ProtNLM"/>
    </source>
</evidence>
<comment type="caution">
    <text evidence="1">The sequence shown here is derived from an EMBL/GenBank/DDBJ whole genome shotgun (WGS) entry which is preliminary data.</text>
</comment>
<evidence type="ECO:0000313" key="2">
    <source>
        <dbReference type="Proteomes" id="UP000499080"/>
    </source>
</evidence>
<protein>
    <recommendedName>
        <fullName evidence="3">Tc1-like transposase DDE domain-containing protein</fullName>
    </recommendedName>
</protein>
<name>A0A4Y2C1Y5_ARAVE</name>
<keyword evidence="2" id="KW-1185">Reference proteome</keyword>
<dbReference type="PANTHER" id="PTHR47326:SF1">
    <property type="entry name" value="HTH PSQ-TYPE DOMAIN-CONTAINING PROTEIN"/>
    <property type="match status" value="1"/>
</dbReference>
<accession>A0A4Y2C1Y5</accession>
<dbReference type="Proteomes" id="UP000499080">
    <property type="component" value="Unassembled WGS sequence"/>
</dbReference>
<dbReference type="PANTHER" id="PTHR47326">
    <property type="entry name" value="TRANSPOSABLE ELEMENT TC3 TRANSPOSASE-LIKE PROTEIN"/>
    <property type="match status" value="1"/>
</dbReference>
<gene>
    <name evidence="1" type="ORF">AVEN_49135_1</name>
</gene>
<dbReference type="OrthoDB" id="6436543at2759"/>
<dbReference type="EMBL" id="BGPR01000131">
    <property type="protein sequence ID" value="GBL97626.1"/>
    <property type="molecule type" value="Genomic_DNA"/>
</dbReference>
<dbReference type="InterPro" id="IPR036397">
    <property type="entry name" value="RNaseH_sf"/>
</dbReference>